<gene>
    <name evidence="4" type="ORF">METBISCDRAFT_25654</name>
</gene>
<organism evidence="4 5">
    <name type="scientific">Metschnikowia bicuspidata</name>
    <dbReference type="NCBI Taxonomy" id="27322"/>
    <lineage>
        <taxon>Eukaryota</taxon>
        <taxon>Fungi</taxon>
        <taxon>Dikarya</taxon>
        <taxon>Ascomycota</taxon>
        <taxon>Saccharomycotina</taxon>
        <taxon>Pichiomycetes</taxon>
        <taxon>Metschnikowiaceae</taxon>
        <taxon>Metschnikowia</taxon>
    </lineage>
</organism>
<evidence type="ECO:0000256" key="1">
    <source>
        <dbReference type="ARBA" id="ARBA00023186"/>
    </source>
</evidence>
<evidence type="ECO:0000313" key="4">
    <source>
        <dbReference type="EMBL" id="RKP32417.1"/>
    </source>
</evidence>
<dbReference type="SUPFAM" id="SSF50156">
    <property type="entry name" value="PDZ domain-like"/>
    <property type="match status" value="1"/>
</dbReference>
<dbReference type="GO" id="GO:0070682">
    <property type="term" value="P:proteasome regulatory particle assembly"/>
    <property type="evidence" value="ECO:0007669"/>
    <property type="project" value="InterPro"/>
</dbReference>
<dbReference type="PANTHER" id="PTHR12651:SF1">
    <property type="entry name" value="26S PROTEASOME NON-ATPASE REGULATORY SUBUNIT 9"/>
    <property type="match status" value="1"/>
</dbReference>
<dbReference type="GO" id="GO:0005634">
    <property type="term" value="C:nucleus"/>
    <property type="evidence" value="ECO:0007669"/>
    <property type="project" value="TreeGrafter"/>
</dbReference>
<dbReference type="InterPro" id="IPR001478">
    <property type="entry name" value="PDZ"/>
</dbReference>
<dbReference type="SMART" id="SM00228">
    <property type="entry name" value="PDZ"/>
    <property type="match status" value="1"/>
</dbReference>
<reference evidence="5" key="1">
    <citation type="journal article" date="2018" name="Nat. Microbiol.">
        <title>Leveraging single-cell genomics to expand the fungal tree of life.</title>
        <authorList>
            <person name="Ahrendt S.R."/>
            <person name="Quandt C.A."/>
            <person name="Ciobanu D."/>
            <person name="Clum A."/>
            <person name="Salamov A."/>
            <person name="Andreopoulos B."/>
            <person name="Cheng J.F."/>
            <person name="Woyke T."/>
            <person name="Pelin A."/>
            <person name="Henrissat B."/>
            <person name="Reynolds N.K."/>
            <person name="Benny G.L."/>
            <person name="Smith M.E."/>
            <person name="James T.Y."/>
            <person name="Grigoriev I.V."/>
        </authorList>
    </citation>
    <scope>NUCLEOTIDE SEQUENCE [LARGE SCALE GENOMIC DNA]</scope>
    <source>
        <strain evidence="5">Baker2002</strain>
    </source>
</reference>
<dbReference type="FunFam" id="2.30.42.10:FF:000107">
    <property type="entry name" value="26S proteasome non-ATPase regulatory subunit 9"/>
    <property type="match status" value="1"/>
</dbReference>
<dbReference type="AlphaFoldDB" id="A0A4P9ZH21"/>
<accession>A0A4P9ZH21</accession>
<protein>
    <recommendedName>
        <fullName evidence="2">Probable 26S proteasome regulatory subunit p27</fullName>
    </recommendedName>
</protein>
<proteinExistence type="predicted"/>
<dbReference type="Proteomes" id="UP000268321">
    <property type="component" value="Unassembled WGS sequence"/>
</dbReference>
<evidence type="ECO:0000259" key="3">
    <source>
        <dbReference type="PROSITE" id="PS50106"/>
    </source>
</evidence>
<dbReference type="EMBL" id="ML004431">
    <property type="protein sequence ID" value="RKP32417.1"/>
    <property type="molecule type" value="Genomic_DNA"/>
</dbReference>
<name>A0A4P9ZH21_9ASCO</name>
<keyword evidence="1" id="KW-0143">Chaperone</keyword>
<evidence type="ECO:0000313" key="5">
    <source>
        <dbReference type="Proteomes" id="UP000268321"/>
    </source>
</evidence>
<dbReference type="InterPro" id="IPR040815">
    <property type="entry name" value="Nas2_N"/>
</dbReference>
<dbReference type="InterPro" id="IPR035269">
    <property type="entry name" value="PSMD9"/>
</dbReference>
<dbReference type="OrthoDB" id="72325at2759"/>
<sequence>MPQTDDSFAGAMKALNLDMAQPDILQLPHMNYLELAAVKRHIESSLETLFDLLLHKYRFDITLPLVIDGFPRNDVDVVSIRLLRARIIKLRNDHKQVLHHIDSQLAEKLAPGSTPENSQTNHPRPVAVPFALVKSVLPSSPSDKAGLRSGDQIVTFDGEINATNHEKLAAVGRRVQECKNKPVSVGLLRKGVSVTLTLTPSDNWEGIGLLGCHIAPI</sequence>
<dbReference type="Pfam" id="PF13180">
    <property type="entry name" value="PDZ_2"/>
    <property type="match status" value="1"/>
</dbReference>
<feature type="domain" description="PDZ" evidence="3">
    <location>
        <begin position="132"/>
        <end position="171"/>
    </location>
</feature>
<dbReference type="PANTHER" id="PTHR12651">
    <property type="entry name" value="26S PROTEASOME NON-ATPASE REGULATORY SUBUNIT 9"/>
    <property type="match status" value="1"/>
</dbReference>
<dbReference type="Pfam" id="PF18265">
    <property type="entry name" value="Nas2_N"/>
    <property type="match status" value="1"/>
</dbReference>
<dbReference type="InterPro" id="IPR036034">
    <property type="entry name" value="PDZ_sf"/>
</dbReference>
<dbReference type="Gene3D" id="2.30.42.10">
    <property type="match status" value="1"/>
</dbReference>
<dbReference type="GO" id="GO:0005737">
    <property type="term" value="C:cytoplasm"/>
    <property type="evidence" value="ECO:0007669"/>
    <property type="project" value="TreeGrafter"/>
</dbReference>
<keyword evidence="5" id="KW-1185">Reference proteome</keyword>
<dbReference type="PROSITE" id="PS50106">
    <property type="entry name" value="PDZ"/>
    <property type="match status" value="1"/>
</dbReference>
<evidence type="ECO:0000256" key="2">
    <source>
        <dbReference type="ARBA" id="ARBA00068021"/>
    </source>
</evidence>
<dbReference type="Gene3D" id="6.10.140.1710">
    <property type="match status" value="1"/>
</dbReference>